<protein>
    <submittedName>
        <fullName evidence="1">Uncharacterized protein</fullName>
    </submittedName>
</protein>
<gene>
    <name evidence="1" type="ORF">METZ01_LOCUS402476</name>
</gene>
<accession>A0A382VSZ5</accession>
<reference evidence="1" key="1">
    <citation type="submission" date="2018-05" db="EMBL/GenBank/DDBJ databases">
        <authorList>
            <person name="Lanie J.A."/>
            <person name="Ng W.-L."/>
            <person name="Kazmierczak K.M."/>
            <person name="Andrzejewski T.M."/>
            <person name="Davidsen T.M."/>
            <person name="Wayne K.J."/>
            <person name="Tettelin H."/>
            <person name="Glass J.I."/>
            <person name="Rusch D."/>
            <person name="Podicherti R."/>
            <person name="Tsui H.-C.T."/>
            <person name="Winkler M.E."/>
        </authorList>
    </citation>
    <scope>NUCLEOTIDE SEQUENCE</scope>
</reference>
<evidence type="ECO:0000313" key="1">
    <source>
        <dbReference type="EMBL" id="SVD49622.1"/>
    </source>
</evidence>
<dbReference type="EMBL" id="UINC01154372">
    <property type="protein sequence ID" value="SVD49622.1"/>
    <property type="molecule type" value="Genomic_DNA"/>
</dbReference>
<feature type="non-terminal residue" evidence="1">
    <location>
        <position position="226"/>
    </location>
</feature>
<dbReference type="AlphaFoldDB" id="A0A382VSZ5"/>
<dbReference type="InterPro" id="IPR014990">
    <property type="entry name" value="DUF1838"/>
</dbReference>
<organism evidence="1">
    <name type="scientific">marine metagenome</name>
    <dbReference type="NCBI Taxonomy" id="408172"/>
    <lineage>
        <taxon>unclassified sequences</taxon>
        <taxon>metagenomes</taxon>
        <taxon>ecological metagenomes</taxon>
    </lineage>
</organism>
<dbReference type="Pfam" id="PF08894">
    <property type="entry name" value="DUF1838"/>
    <property type="match status" value="1"/>
</dbReference>
<name>A0A382VSZ5_9ZZZZ</name>
<sequence length="226" mass="24685">MNFLFPEMDLAGLWSGAASAIAGKGMLGALAMGSGSASADDLDLDDPQQNLMAMLKIRGDISGEDFVFAFPGEVWAMIPNQGNYRLFKTFGVGAGRLEEAPEGWRILSREVLYYLDLDSGGILDTWNNPLPGYEKKVGVVHVNNDPINGVFTADGKGVLAAPYPYVAYGDDIIFQWNFFINRPSYLTRKDYPLYSAGDIDQHAEMWGIQGRKSDVLNPDVTSGQAT</sequence>
<proteinExistence type="predicted"/>